<feature type="domain" description="EamA" evidence="2">
    <location>
        <begin position="146"/>
        <end position="282"/>
    </location>
</feature>
<feature type="transmembrane region" description="Helical" evidence="1">
    <location>
        <begin position="121"/>
        <end position="138"/>
    </location>
</feature>
<organism evidence="3 4">
    <name type="scientific">Candidatus Sphingobacterium stercoripullorum</name>
    <dbReference type="NCBI Taxonomy" id="2838759"/>
    <lineage>
        <taxon>Bacteria</taxon>
        <taxon>Pseudomonadati</taxon>
        <taxon>Bacteroidota</taxon>
        <taxon>Sphingobacteriia</taxon>
        <taxon>Sphingobacteriales</taxon>
        <taxon>Sphingobacteriaceae</taxon>
        <taxon>Sphingobacterium</taxon>
    </lineage>
</organism>
<dbReference type="EMBL" id="DXEZ01000004">
    <property type="protein sequence ID" value="HIX53428.1"/>
    <property type="molecule type" value="Genomic_DNA"/>
</dbReference>
<evidence type="ECO:0000313" key="3">
    <source>
        <dbReference type="EMBL" id="HIX53428.1"/>
    </source>
</evidence>
<feature type="domain" description="EamA" evidence="2">
    <location>
        <begin position="8"/>
        <end position="138"/>
    </location>
</feature>
<feature type="transmembrane region" description="Helical" evidence="1">
    <location>
        <begin position="67"/>
        <end position="88"/>
    </location>
</feature>
<evidence type="ECO:0000259" key="2">
    <source>
        <dbReference type="Pfam" id="PF00892"/>
    </source>
</evidence>
<name>A0A9D1W748_9SPHI</name>
<reference evidence="3" key="1">
    <citation type="journal article" date="2021" name="PeerJ">
        <title>Extensive microbial diversity within the chicken gut microbiome revealed by metagenomics and culture.</title>
        <authorList>
            <person name="Gilroy R."/>
            <person name="Ravi A."/>
            <person name="Getino M."/>
            <person name="Pursley I."/>
            <person name="Horton D.L."/>
            <person name="Alikhan N.F."/>
            <person name="Baker D."/>
            <person name="Gharbi K."/>
            <person name="Hall N."/>
            <person name="Watson M."/>
            <person name="Adriaenssens E.M."/>
            <person name="Foster-Nyarko E."/>
            <person name="Jarju S."/>
            <person name="Secka A."/>
            <person name="Antonio M."/>
            <person name="Oren A."/>
            <person name="Chaudhuri R.R."/>
            <person name="La Ragione R."/>
            <person name="Hildebrand F."/>
            <person name="Pallen M.J."/>
        </authorList>
    </citation>
    <scope>NUCLEOTIDE SEQUENCE</scope>
    <source>
        <strain evidence="3">1719</strain>
    </source>
</reference>
<dbReference type="Pfam" id="PF00892">
    <property type="entry name" value="EamA"/>
    <property type="match status" value="2"/>
</dbReference>
<dbReference type="PANTHER" id="PTHR22911">
    <property type="entry name" value="ACYL-MALONYL CONDENSING ENZYME-RELATED"/>
    <property type="match status" value="1"/>
</dbReference>
<sequence>MPKSNINRAVLLLHLTVLIWGFTGVLGGLISLEALPLVWYRVVIASISLWLFLKFKRQQFALPLAEMTPILLVGMLVGLHWSLFFYSIKVSTVSVTLVSLSSLTLFTAVLEPLINKKRVSIADIIIGLIIVYGIYLIFKFEYEYFLGIVTGILSAVCASLFSIFNARLVKKYKPTYIAYYEMLGACVFVSLLLGFSGQWRDLGQIATTDILYLLLLGVACTSFAYVLGVMVMRELTAFTVALTTNMEPVYGMLLAFVIFGEKEKMSTGFYLGTLIILFAVFMYPVVKNRWLGRKSKPIIRKIH</sequence>
<feature type="transmembrane region" description="Helical" evidence="1">
    <location>
        <begin position="94"/>
        <end position="114"/>
    </location>
</feature>
<feature type="transmembrane region" description="Helical" evidence="1">
    <location>
        <begin position="176"/>
        <end position="198"/>
    </location>
</feature>
<comment type="caution">
    <text evidence="3">The sequence shown here is derived from an EMBL/GenBank/DDBJ whole genome shotgun (WGS) entry which is preliminary data.</text>
</comment>
<feature type="transmembrane region" description="Helical" evidence="1">
    <location>
        <begin position="38"/>
        <end position="55"/>
    </location>
</feature>
<reference evidence="3" key="2">
    <citation type="submission" date="2021-04" db="EMBL/GenBank/DDBJ databases">
        <authorList>
            <person name="Gilroy R."/>
        </authorList>
    </citation>
    <scope>NUCLEOTIDE SEQUENCE</scope>
    <source>
        <strain evidence="3">1719</strain>
    </source>
</reference>
<accession>A0A9D1W748</accession>
<feature type="transmembrane region" description="Helical" evidence="1">
    <location>
        <begin position="238"/>
        <end position="259"/>
    </location>
</feature>
<evidence type="ECO:0000313" key="4">
    <source>
        <dbReference type="Proteomes" id="UP000824156"/>
    </source>
</evidence>
<dbReference type="Proteomes" id="UP000824156">
    <property type="component" value="Unassembled WGS sequence"/>
</dbReference>
<evidence type="ECO:0000256" key="1">
    <source>
        <dbReference type="SAM" id="Phobius"/>
    </source>
</evidence>
<feature type="transmembrane region" description="Helical" evidence="1">
    <location>
        <begin position="12"/>
        <end position="32"/>
    </location>
</feature>
<dbReference type="InterPro" id="IPR037185">
    <property type="entry name" value="EmrE-like"/>
</dbReference>
<keyword evidence="1" id="KW-0472">Membrane</keyword>
<feature type="transmembrane region" description="Helical" evidence="1">
    <location>
        <begin position="144"/>
        <end position="164"/>
    </location>
</feature>
<gene>
    <name evidence="3" type="ORF">H9853_00240</name>
</gene>
<dbReference type="InterPro" id="IPR000620">
    <property type="entry name" value="EamA_dom"/>
</dbReference>
<feature type="transmembrane region" description="Helical" evidence="1">
    <location>
        <begin position="265"/>
        <end position="286"/>
    </location>
</feature>
<feature type="transmembrane region" description="Helical" evidence="1">
    <location>
        <begin position="210"/>
        <end position="231"/>
    </location>
</feature>
<keyword evidence="1" id="KW-0812">Transmembrane</keyword>
<protein>
    <submittedName>
        <fullName evidence="3">DMT family transporter</fullName>
    </submittedName>
</protein>
<dbReference type="SUPFAM" id="SSF103481">
    <property type="entry name" value="Multidrug resistance efflux transporter EmrE"/>
    <property type="match status" value="2"/>
</dbReference>
<keyword evidence="1" id="KW-1133">Transmembrane helix</keyword>
<dbReference type="PANTHER" id="PTHR22911:SF79">
    <property type="entry name" value="MOBA-LIKE NTP TRANSFERASE DOMAIN-CONTAINING PROTEIN"/>
    <property type="match status" value="1"/>
</dbReference>
<proteinExistence type="predicted"/>
<dbReference type="AlphaFoldDB" id="A0A9D1W748"/>
<dbReference type="GO" id="GO:0016020">
    <property type="term" value="C:membrane"/>
    <property type="evidence" value="ECO:0007669"/>
    <property type="project" value="InterPro"/>
</dbReference>